<proteinExistence type="predicted"/>
<keyword evidence="2" id="KW-1185">Reference proteome</keyword>
<comment type="caution">
    <text evidence="1">The sequence shown here is derived from an EMBL/GenBank/DDBJ whole genome shotgun (WGS) entry which is preliminary data.</text>
</comment>
<reference evidence="1 2" key="1">
    <citation type="journal article" date="2022" name="New Phytol.">
        <title>Ecological generalism drives hyperdiversity of secondary metabolite gene clusters in xylarialean endophytes.</title>
        <authorList>
            <person name="Franco M.E.E."/>
            <person name="Wisecaver J.H."/>
            <person name="Arnold A.E."/>
            <person name="Ju Y.M."/>
            <person name="Slot J.C."/>
            <person name="Ahrendt S."/>
            <person name="Moore L.P."/>
            <person name="Eastman K.E."/>
            <person name="Scott K."/>
            <person name="Konkel Z."/>
            <person name="Mondo S.J."/>
            <person name="Kuo A."/>
            <person name="Hayes R.D."/>
            <person name="Haridas S."/>
            <person name="Andreopoulos B."/>
            <person name="Riley R."/>
            <person name="LaButti K."/>
            <person name="Pangilinan J."/>
            <person name="Lipzen A."/>
            <person name="Amirebrahimi M."/>
            <person name="Yan J."/>
            <person name="Adam C."/>
            <person name="Keymanesh K."/>
            <person name="Ng V."/>
            <person name="Louie K."/>
            <person name="Northen T."/>
            <person name="Drula E."/>
            <person name="Henrissat B."/>
            <person name="Hsieh H.M."/>
            <person name="Youens-Clark K."/>
            <person name="Lutzoni F."/>
            <person name="Miadlikowska J."/>
            <person name="Eastwood D.C."/>
            <person name="Hamelin R.C."/>
            <person name="Grigoriev I.V."/>
            <person name="U'Ren J.M."/>
        </authorList>
    </citation>
    <scope>NUCLEOTIDE SEQUENCE [LARGE SCALE GENOMIC DNA]</scope>
    <source>
        <strain evidence="1 2">CBS 119005</strain>
    </source>
</reference>
<evidence type="ECO:0000313" key="1">
    <source>
        <dbReference type="EMBL" id="KAI4868501.1"/>
    </source>
</evidence>
<protein>
    <submittedName>
        <fullName evidence="1">Uncharacterized protein</fullName>
    </submittedName>
</protein>
<evidence type="ECO:0000313" key="2">
    <source>
        <dbReference type="Proteomes" id="UP001497700"/>
    </source>
</evidence>
<sequence length="464" mass="51557">MAPGMARPDNAGEGPSRLSTGAMTLGDAMRAPSINPPGVVVLDTMHGEGDDAAEVLDPKEDLWLSSADGRFNSPIVPLRVGTAPECETFYVHKSVLLKAEFFRRALCGEFRESEAQAIDLPEESPAIFHFVVAFLYENKYVPIRPAAAVLIPDDLARPRQGEDDHAGSDSDSSLSNLSESSTAQTQRRRDRRRRRADRHWDRMRRKHPGAHRLGCACRQCFTRGGPPCWNCAAPRFPPQPNVPMHVDMPPGIVVMNADPPRPHNRRRRPNRHRPQSPPLPPPGGGGGGSGSNSNSNSAERGDRIHGQDLNTWLLTYELNIDVYICANKFLLDDFKRAVARVCIDQLETAGADAAQVEVLHLCAKLYQGLPESDPLLRMVLARAGFLNPHLWRRAPEDTADFFHAHPEVAALMFKETLVRRELEHDELPAMERPVLPQQPPPPMTFPRNDPRAFLGARGWARGDF</sequence>
<gene>
    <name evidence="1" type="ORF">F4820DRAFT_110949</name>
</gene>
<accession>A0ACB9ZAD0</accession>
<organism evidence="1 2">
    <name type="scientific">Hypoxylon rubiginosum</name>
    <dbReference type="NCBI Taxonomy" id="110542"/>
    <lineage>
        <taxon>Eukaryota</taxon>
        <taxon>Fungi</taxon>
        <taxon>Dikarya</taxon>
        <taxon>Ascomycota</taxon>
        <taxon>Pezizomycotina</taxon>
        <taxon>Sordariomycetes</taxon>
        <taxon>Xylariomycetidae</taxon>
        <taxon>Xylariales</taxon>
        <taxon>Hypoxylaceae</taxon>
        <taxon>Hypoxylon</taxon>
    </lineage>
</organism>
<name>A0ACB9ZAD0_9PEZI</name>
<dbReference type="EMBL" id="MU393437">
    <property type="protein sequence ID" value="KAI4868501.1"/>
    <property type="molecule type" value="Genomic_DNA"/>
</dbReference>
<dbReference type="Proteomes" id="UP001497700">
    <property type="component" value="Unassembled WGS sequence"/>
</dbReference>